<protein>
    <submittedName>
        <fullName evidence="9">CobW family GTP-binding protein</fullName>
    </submittedName>
</protein>
<evidence type="ECO:0000256" key="3">
    <source>
        <dbReference type="ARBA" id="ARBA00023186"/>
    </source>
</evidence>
<dbReference type="PANTHER" id="PTHR13748:SF62">
    <property type="entry name" value="COBW DOMAIN-CONTAINING PROTEIN"/>
    <property type="match status" value="1"/>
</dbReference>
<comment type="similarity">
    <text evidence="4">Belongs to the SIMIBI class G3E GTPase family. ZNG1 subfamily.</text>
</comment>
<evidence type="ECO:0000313" key="10">
    <source>
        <dbReference type="Proteomes" id="UP001597233"/>
    </source>
</evidence>
<reference evidence="10" key="1">
    <citation type="journal article" date="2019" name="Int. J. Syst. Evol. Microbiol.">
        <title>The Global Catalogue of Microorganisms (GCM) 10K type strain sequencing project: providing services to taxonomists for standard genome sequencing and annotation.</title>
        <authorList>
            <consortium name="The Broad Institute Genomics Platform"/>
            <consortium name="The Broad Institute Genome Sequencing Center for Infectious Disease"/>
            <person name="Wu L."/>
            <person name="Ma J."/>
        </authorList>
    </citation>
    <scope>NUCLEOTIDE SEQUENCE [LARGE SCALE GENOMIC DNA]</scope>
    <source>
        <strain evidence="10">CCUG 54950</strain>
    </source>
</reference>
<gene>
    <name evidence="9" type="ORF">ACFSC9_22690</name>
</gene>
<dbReference type="SUPFAM" id="SSF90002">
    <property type="entry name" value="Hypothetical protein YjiA, C-terminal domain"/>
    <property type="match status" value="1"/>
</dbReference>
<keyword evidence="3" id="KW-0143">Chaperone</keyword>
<dbReference type="InterPro" id="IPR051316">
    <property type="entry name" value="Zinc-reg_GTPase_activator"/>
</dbReference>
<keyword evidence="1" id="KW-0547">Nucleotide-binding</keyword>
<feature type="compositionally biased region" description="Basic and acidic residues" evidence="6">
    <location>
        <begin position="278"/>
        <end position="292"/>
    </location>
</feature>
<dbReference type="InterPro" id="IPR003495">
    <property type="entry name" value="CobW/HypB/UreG_nucleotide-bd"/>
</dbReference>
<sequence length="395" mass="44154">MTVPIYILSGFLGSGKTTLLQQMLENWKAEGKMPAVVMNEIGDVNLDGMMLDGDVAMAELLSGCICCSNRADLGMELYNLIQSGEPDVIVIEASGVANPVEILDAVTEISLYHRMELRNLITVVDVMHLWELYEQQQGKTYRLMQEQIRAASILIMNKSDLVQPQQLAQVQDIARRWNPYAPMYSTVRCELDRALYEEAHPSLAANSAEQHEAASILSTSTDALTANNTQSPSESYTSESHAHDTHDEHCGCHSSSVANTTHSDSSGVSAESTSSEAPVHEHNRHANDDHSHGQLHHSHEHVMVYTHYFEQPINSEAFERLIANLPSEVYRAKGILTFSDTNSRFLFQYAYQQSDFMKITPQKEVPDVAVFIGEHFDKRHIQEQLQLLEQQGAGL</sequence>
<dbReference type="SUPFAM" id="SSF52540">
    <property type="entry name" value="P-loop containing nucleoside triphosphate hydrolases"/>
    <property type="match status" value="1"/>
</dbReference>
<dbReference type="Pfam" id="PF07683">
    <property type="entry name" value="CobW_C"/>
    <property type="match status" value="1"/>
</dbReference>
<evidence type="ECO:0000256" key="5">
    <source>
        <dbReference type="ARBA" id="ARBA00049117"/>
    </source>
</evidence>
<accession>A0ABW4RPT6</accession>
<evidence type="ECO:0000259" key="8">
    <source>
        <dbReference type="Pfam" id="PF07683"/>
    </source>
</evidence>
<feature type="compositionally biased region" description="Polar residues" evidence="6">
    <location>
        <begin position="225"/>
        <end position="239"/>
    </location>
</feature>
<dbReference type="InterPro" id="IPR027417">
    <property type="entry name" value="P-loop_NTPase"/>
</dbReference>
<feature type="compositionally biased region" description="Low complexity" evidence="6">
    <location>
        <begin position="263"/>
        <end position="275"/>
    </location>
</feature>
<proteinExistence type="inferred from homology"/>
<dbReference type="EMBL" id="JBHUEH010000032">
    <property type="protein sequence ID" value="MFD1888298.1"/>
    <property type="molecule type" value="Genomic_DNA"/>
</dbReference>
<feature type="compositionally biased region" description="Basic and acidic residues" evidence="6">
    <location>
        <begin position="240"/>
        <end position="251"/>
    </location>
</feature>
<feature type="domain" description="CobW C-terminal" evidence="8">
    <location>
        <begin position="307"/>
        <end position="386"/>
    </location>
</feature>
<feature type="compositionally biased region" description="Polar residues" evidence="6">
    <location>
        <begin position="253"/>
        <end position="262"/>
    </location>
</feature>
<keyword evidence="2" id="KW-0378">Hydrolase</keyword>
<evidence type="ECO:0000313" key="9">
    <source>
        <dbReference type="EMBL" id="MFD1888298.1"/>
    </source>
</evidence>
<organism evidence="9 10">
    <name type="scientific">Paenibacillus wenxiniae</name>
    <dbReference type="NCBI Taxonomy" id="1636843"/>
    <lineage>
        <taxon>Bacteria</taxon>
        <taxon>Bacillati</taxon>
        <taxon>Bacillota</taxon>
        <taxon>Bacilli</taxon>
        <taxon>Bacillales</taxon>
        <taxon>Paenibacillaceae</taxon>
        <taxon>Paenibacillus</taxon>
    </lineage>
</organism>
<dbReference type="InterPro" id="IPR011629">
    <property type="entry name" value="CobW-like_C"/>
</dbReference>
<dbReference type="Gene3D" id="3.40.50.300">
    <property type="entry name" value="P-loop containing nucleotide triphosphate hydrolases"/>
    <property type="match status" value="1"/>
</dbReference>
<evidence type="ECO:0000259" key="7">
    <source>
        <dbReference type="Pfam" id="PF02492"/>
    </source>
</evidence>
<feature type="domain" description="CobW/HypB/UreG nucleotide-binding" evidence="7">
    <location>
        <begin position="4"/>
        <end position="183"/>
    </location>
</feature>
<dbReference type="Proteomes" id="UP001597233">
    <property type="component" value="Unassembled WGS sequence"/>
</dbReference>
<evidence type="ECO:0000256" key="2">
    <source>
        <dbReference type="ARBA" id="ARBA00022801"/>
    </source>
</evidence>
<dbReference type="Gene3D" id="3.30.1220.10">
    <property type="entry name" value="CobW-like, C-terminal domain"/>
    <property type="match status" value="1"/>
</dbReference>
<keyword evidence="10" id="KW-1185">Reference proteome</keyword>
<comment type="caution">
    <text evidence="9">The sequence shown here is derived from an EMBL/GenBank/DDBJ whole genome shotgun (WGS) entry which is preliminary data.</text>
</comment>
<comment type="catalytic activity">
    <reaction evidence="5">
        <text>GTP + H2O = GDP + phosphate + H(+)</text>
        <dbReference type="Rhea" id="RHEA:19669"/>
        <dbReference type="ChEBI" id="CHEBI:15377"/>
        <dbReference type="ChEBI" id="CHEBI:15378"/>
        <dbReference type="ChEBI" id="CHEBI:37565"/>
        <dbReference type="ChEBI" id="CHEBI:43474"/>
        <dbReference type="ChEBI" id="CHEBI:58189"/>
    </reaction>
    <physiologicalReaction direction="left-to-right" evidence="5">
        <dbReference type="Rhea" id="RHEA:19670"/>
    </physiologicalReaction>
</comment>
<name>A0ABW4RPT6_9BACL</name>
<dbReference type="PANTHER" id="PTHR13748">
    <property type="entry name" value="COBW-RELATED"/>
    <property type="match status" value="1"/>
</dbReference>
<dbReference type="InterPro" id="IPR036627">
    <property type="entry name" value="CobW-likC_sf"/>
</dbReference>
<feature type="region of interest" description="Disordered" evidence="6">
    <location>
        <begin position="225"/>
        <end position="297"/>
    </location>
</feature>
<evidence type="ECO:0000256" key="4">
    <source>
        <dbReference type="ARBA" id="ARBA00034320"/>
    </source>
</evidence>
<evidence type="ECO:0000256" key="1">
    <source>
        <dbReference type="ARBA" id="ARBA00022741"/>
    </source>
</evidence>
<dbReference type="CDD" id="cd03112">
    <property type="entry name" value="CobW-like"/>
    <property type="match status" value="1"/>
</dbReference>
<dbReference type="Pfam" id="PF02492">
    <property type="entry name" value="cobW"/>
    <property type="match status" value="1"/>
</dbReference>
<evidence type="ECO:0000256" key="6">
    <source>
        <dbReference type="SAM" id="MobiDB-lite"/>
    </source>
</evidence>